<reference evidence="1" key="1">
    <citation type="submission" date="2022-11" db="EMBL/GenBank/DDBJ databases">
        <title>Minimal conservation of predation-associated metabolite biosynthetic gene clusters underscores biosynthetic potential of Myxococcota including descriptions for ten novel species: Archangium lansinium sp. nov., Myxococcus landrumus sp. nov., Nannocystis bai.</title>
        <authorList>
            <person name="Ahearne A."/>
            <person name="Stevens C."/>
            <person name="Phillips K."/>
        </authorList>
    </citation>
    <scope>NUCLEOTIDE SEQUENCE</scope>
    <source>
        <strain evidence="1">Na p29</strain>
    </source>
</reference>
<comment type="caution">
    <text evidence="1">The sequence shown here is derived from an EMBL/GenBank/DDBJ whole genome shotgun (WGS) entry which is preliminary data.</text>
</comment>
<dbReference type="SUPFAM" id="SSF160631">
    <property type="entry name" value="SMI1/KNR4-like"/>
    <property type="match status" value="1"/>
</dbReference>
<dbReference type="Gene3D" id="3.40.1580.10">
    <property type="entry name" value="SMI1/KNR4-like"/>
    <property type="match status" value="1"/>
</dbReference>
<accession>A0A9X3EN33</accession>
<sequence>MQTGTYAELEARLTGLATGAAGGDAEAARSLARELEALAEAPACREGWPRPGSVAFKAFDVFLEAEGADRSATLGQLAGPFLRAIAAHPETLGVPYGFRPAATLGPSAIPLLVALLDGGLRRTTRAAIEALGEYNPNNEVGFKLAGEAVSRLLAYADGEAVAAGLMKIEWNDERLWLLFRVLADGNSLDPANRGPAAAMALGRLVAATATIAGSGADRLRALLLRAKIIPKAMAPGIVLAKLPKQLPHTVAEALALMTAWELRPAEVEAKGPARAREIEALAKHVSARLPQELRQLLATHAALGSRDFGPPARMRQLVREMVGTIEDDEEEADDPPSGRGRYDVRGFDPAKKAIPLGSDPSGDLFFLATGAKSEANAAPVIRYRHDQALVATIAADSLGEYVALILARAYARREGLEAQLDKLEGRKRTIVSGYKPPKR</sequence>
<dbReference type="Proteomes" id="UP001150924">
    <property type="component" value="Unassembled WGS sequence"/>
</dbReference>
<proteinExistence type="predicted"/>
<dbReference type="RefSeq" id="WP_267769559.1">
    <property type="nucleotide sequence ID" value="NZ_JAPNKE010000002.1"/>
</dbReference>
<keyword evidence="2" id="KW-1185">Reference proteome</keyword>
<evidence type="ECO:0000313" key="1">
    <source>
        <dbReference type="EMBL" id="MCY1007042.1"/>
    </source>
</evidence>
<dbReference type="EMBL" id="JAPNKE010000002">
    <property type="protein sequence ID" value="MCY1007042.1"/>
    <property type="molecule type" value="Genomic_DNA"/>
</dbReference>
<dbReference type="InterPro" id="IPR037883">
    <property type="entry name" value="Knr4/Smi1-like_sf"/>
</dbReference>
<protein>
    <submittedName>
        <fullName evidence="1">Uncharacterized protein</fullName>
    </submittedName>
</protein>
<organism evidence="1 2">
    <name type="scientific">Nannocystis pusilla</name>
    <dbReference type="NCBI Taxonomy" id="889268"/>
    <lineage>
        <taxon>Bacteria</taxon>
        <taxon>Pseudomonadati</taxon>
        <taxon>Myxococcota</taxon>
        <taxon>Polyangia</taxon>
        <taxon>Nannocystales</taxon>
        <taxon>Nannocystaceae</taxon>
        <taxon>Nannocystis</taxon>
    </lineage>
</organism>
<name>A0A9X3EN33_9BACT</name>
<dbReference type="AlphaFoldDB" id="A0A9X3EN33"/>
<gene>
    <name evidence="1" type="ORF">OV079_16050</name>
</gene>
<evidence type="ECO:0000313" key="2">
    <source>
        <dbReference type="Proteomes" id="UP001150924"/>
    </source>
</evidence>